<evidence type="ECO:0000313" key="4">
    <source>
        <dbReference type="EMBL" id="EDQ89725.1"/>
    </source>
</evidence>
<dbReference type="PANTHER" id="PTHR11710:SF0">
    <property type="entry name" value="40S RIBOSOMAL PROTEIN S19"/>
    <property type="match status" value="1"/>
</dbReference>
<dbReference type="InterPro" id="IPR027548">
    <property type="entry name" value="Ribosomal_eS19_archaeal"/>
</dbReference>
<organism evidence="4 5">
    <name type="scientific">Monosiga brevicollis</name>
    <name type="common">Choanoflagellate</name>
    <dbReference type="NCBI Taxonomy" id="81824"/>
    <lineage>
        <taxon>Eukaryota</taxon>
        <taxon>Choanoflagellata</taxon>
        <taxon>Craspedida</taxon>
        <taxon>Salpingoecidae</taxon>
        <taxon>Monosiga</taxon>
    </lineage>
</organism>
<evidence type="ECO:0008006" key="6">
    <source>
        <dbReference type="Google" id="ProtNLM"/>
    </source>
</evidence>
<dbReference type="FunCoup" id="A9UXP6">
    <property type="interactions" value="986"/>
</dbReference>
<dbReference type="SMART" id="SM01413">
    <property type="entry name" value="Ribosomal_S19e"/>
    <property type="match status" value="1"/>
</dbReference>
<evidence type="ECO:0000256" key="1">
    <source>
        <dbReference type="ARBA" id="ARBA00010014"/>
    </source>
</evidence>
<sequence>MACVTVKDVPADQLIAAYAALLKRQGKIPVPSWVDLVKTSTAKELAPYNDDWFYVRCAALARHLYVRGGVGIGALRRVYGGSKPRGNRPSRFERASGSIIRKALQGLEAIKVVEKAEDGGRKLTRTGQRDLDRIAQDVAGAFEAEE</sequence>
<evidence type="ECO:0000256" key="3">
    <source>
        <dbReference type="ARBA" id="ARBA00023274"/>
    </source>
</evidence>
<dbReference type="InterPro" id="IPR001266">
    <property type="entry name" value="Ribosomal_eS19"/>
</dbReference>
<dbReference type="eggNOG" id="KOG3411">
    <property type="taxonomic scope" value="Eukaryota"/>
</dbReference>
<dbReference type="InParanoid" id="A9UXP6"/>
<dbReference type="SUPFAM" id="SSF46785">
    <property type="entry name" value="Winged helix' DNA-binding domain"/>
    <property type="match status" value="1"/>
</dbReference>
<proteinExistence type="inferred from homology"/>
<protein>
    <recommendedName>
        <fullName evidence="6">40S ribosomal protein S19</fullName>
    </recommendedName>
</protein>
<dbReference type="GO" id="GO:0006412">
    <property type="term" value="P:translation"/>
    <property type="evidence" value="ECO:0007669"/>
    <property type="project" value="InterPro"/>
</dbReference>
<dbReference type="PROSITE" id="PS00628">
    <property type="entry name" value="RIBOSOMAL_S19E"/>
    <property type="match status" value="1"/>
</dbReference>
<name>A9UXP6_MONBE</name>
<dbReference type="GO" id="GO:0003723">
    <property type="term" value="F:RNA binding"/>
    <property type="evidence" value="ECO:0000318"/>
    <property type="project" value="GO_Central"/>
</dbReference>
<dbReference type="AlphaFoldDB" id="A9UXP6"/>
<reference evidence="4 5" key="1">
    <citation type="journal article" date="2008" name="Nature">
        <title>The genome of the choanoflagellate Monosiga brevicollis and the origin of metazoans.</title>
        <authorList>
            <consortium name="JGI Sequencing"/>
            <person name="King N."/>
            <person name="Westbrook M.J."/>
            <person name="Young S.L."/>
            <person name="Kuo A."/>
            <person name="Abedin M."/>
            <person name="Chapman J."/>
            <person name="Fairclough S."/>
            <person name="Hellsten U."/>
            <person name="Isogai Y."/>
            <person name="Letunic I."/>
            <person name="Marr M."/>
            <person name="Pincus D."/>
            <person name="Putnam N."/>
            <person name="Rokas A."/>
            <person name="Wright K.J."/>
            <person name="Zuzow R."/>
            <person name="Dirks W."/>
            <person name="Good M."/>
            <person name="Goodstein D."/>
            <person name="Lemons D."/>
            <person name="Li W."/>
            <person name="Lyons J.B."/>
            <person name="Morris A."/>
            <person name="Nichols S."/>
            <person name="Richter D.J."/>
            <person name="Salamov A."/>
            <person name="Bork P."/>
            <person name="Lim W.A."/>
            <person name="Manning G."/>
            <person name="Miller W.T."/>
            <person name="McGinnis W."/>
            <person name="Shapiro H."/>
            <person name="Tjian R."/>
            <person name="Grigoriev I.V."/>
            <person name="Rokhsar D."/>
        </authorList>
    </citation>
    <scope>NUCLEOTIDE SEQUENCE [LARGE SCALE GENOMIC DNA]</scope>
    <source>
        <strain evidence="5">MX1 / ATCC 50154</strain>
    </source>
</reference>
<dbReference type="PANTHER" id="PTHR11710">
    <property type="entry name" value="40S RIBOSOMAL PROTEIN S19"/>
    <property type="match status" value="1"/>
</dbReference>
<accession>A9UXP6</accession>
<dbReference type="EMBL" id="CH991549">
    <property type="protein sequence ID" value="EDQ89725.1"/>
    <property type="molecule type" value="Genomic_DNA"/>
</dbReference>
<gene>
    <name evidence="4" type="ORF">MONBRDRAFT_18781</name>
</gene>
<dbReference type="FunFam" id="1.10.10.10:FF:000118">
    <property type="entry name" value="40S ribosomal protein S19"/>
    <property type="match status" value="1"/>
</dbReference>
<dbReference type="GeneID" id="5890407"/>
<dbReference type="OMA" id="WAPFVKT"/>
<comment type="similarity">
    <text evidence="1">Belongs to the eukaryotic ribosomal protein eS19 family.</text>
</comment>
<dbReference type="GO" id="GO:0022627">
    <property type="term" value="C:cytosolic small ribosomal subunit"/>
    <property type="evidence" value="ECO:0000318"/>
    <property type="project" value="GO_Central"/>
</dbReference>
<keyword evidence="3" id="KW-0687">Ribonucleoprotein</keyword>
<dbReference type="KEGG" id="mbr:MONBRDRAFT_18781"/>
<dbReference type="GO" id="GO:0000028">
    <property type="term" value="P:ribosomal small subunit assembly"/>
    <property type="evidence" value="ECO:0000318"/>
    <property type="project" value="GO_Central"/>
</dbReference>
<dbReference type="NCBIfam" id="NF006811">
    <property type="entry name" value="PRK09333.1"/>
    <property type="match status" value="1"/>
</dbReference>
<dbReference type="Gene3D" id="1.10.10.10">
    <property type="entry name" value="Winged helix-like DNA-binding domain superfamily/Winged helix DNA-binding domain"/>
    <property type="match status" value="1"/>
</dbReference>
<dbReference type="InterPro" id="IPR036388">
    <property type="entry name" value="WH-like_DNA-bd_sf"/>
</dbReference>
<keyword evidence="5" id="KW-1185">Reference proteome</keyword>
<dbReference type="STRING" id="81824.A9UXP6"/>
<dbReference type="InterPro" id="IPR018277">
    <property type="entry name" value="Ribosomal_eS19_CS"/>
</dbReference>
<dbReference type="GO" id="GO:0003735">
    <property type="term" value="F:structural constituent of ribosome"/>
    <property type="evidence" value="ECO:0000318"/>
    <property type="project" value="GO_Central"/>
</dbReference>
<evidence type="ECO:0000256" key="2">
    <source>
        <dbReference type="ARBA" id="ARBA00022980"/>
    </source>
</evidence>
<dbReference type="InterPro" id="IPR036390">
    <property type="entry name" value="WH_DNA-bd_sf"/>
</dbReference>
<dbReference type="RefSeq" id="XP_001745147.1">
    <property type="nucleotide sequence ID" value="XM_001745095.1"/>
</dbReference>
<keyword evidence="2" id="KW-0689">Ribosomal protein</keyword>
<evidence type="ECO:0000313" key="5">
    <source>
        <dbReference type="Proteomes" id="UP000001357"/>
    </source>
</evidence>
<dbReference type="Proteomes" id="UP000001357">
    <property type="component" value="Unassembled WGS sequence"/>
</dbReference>
<dbReference type="Pfam" id="PF01090">
    <property type="entry name" value="Ribosomal_S19e"/>
    <property type="match status" value="1"/>
</dbReference>